<gene>
    <name evidence="9" type="primary">ackA</name>
    <name evidence="11" type="ORF">L2A60_13690</name>
</gene>
<feature type="binding site" evidence="9">
    <location>
        <position position="17"/>
    </location>
    <ligand>
        <name>ATP</name>
        <dbReference type="ChEBI" id="CHEBI:30616"/>
    </ligand>
</feature>
<evidence type="ECO:0000313" key="12">
    <source>
        <dbReference type="Proteomes" id="UP001521209"/>
    </source>
</evidence>
<dbReference type="SUPFAM" id="SSF53067">
    <property type="entry name" value="Actin-like ATPase domain"/>
    <property type="match status" value="2"/>
</dbReference>
<comment type="subcellular location">
    <subcellularLocation>
        <location evidence="9">Cytoplasm</location>
    </subcellularLocation>
</comment>
<sequence length="360" mass="38433">MTGRAILTLNAGSSSVKFAVFLAGNPPRHALQGAIEGIGAQPRFRAGDTQEDWSDTEGFHALTGRLLRWIEANETAGPLVAVGHRIVHGGDDFTAPVPLDDVVLERLAALAPLAPLHQAHNLEPARMVARHRPDLPQFGCFDTAFHRTIPPLHRTLPLPAKLGLRRYGFHGLSYEFIAHRLAELGITRHRVVIAHLGNGASACALRDGVSIDTTMGATALDGMIMGTRSGSVDPGALLYLMTERGFDAEALTNQLYDESGLKGVSGLSGDMRELHKSDKAEARLAIALFVLRAAQEIARMAVSLGGMECLVFTGGIGENDAAIRDAIAERLAGAGMATEIRVIPTDEAAMIARHVMEQLG</sequence>
<dbReference type="InterPro" id="IPR023865">
    <property type="entry name" value="Aliphatic_acid_kinase_CS"/>
</dbReference>
<keyword evidence="2 9" id="KW-0963">Cytoplasm</keyword>
<dbReference type="Proteomes" id="UP001521209">
    <property type="component" value="Unassembled WGS sequence"/>
</dbReference>
<dbReference type="InterPro" id="IPR043129">
    <property type="entry name" value="ATPase_NBD"/>
</dbReference>
<evidence type="ECO:0000256" key="7">
    <source>
        <dbReference type="ARBA" id="ARBA00022840"/>
    </source>
</evidence>
<keyword evidence="7 9" id="KW-0067">ATP-binding</keyword>
<dbReference type="EC" id="2.7.2.1" evidence="9"/>
<dbReference type="HAMAP" id="MF_00020">
    <property type="entry name" value="Acetate_kinase"/>
    <property type="match status" value="1"/>
</dbReference>
<feature type="binding site" evidence="9">
    <location>
        <begin position="315"/>
        <end position="319"/>
    </location>
    <ligand>
        <name>ATP</name>
        <dbReference type="ChEBI" id="CHEBI:30616"/>
    </ligand>
</feature>
<evidence type="ECO:0000256" key="4">
    <source>
        <dbReference type="ARBA" id="ARBA00022723"/>
    </source>
</evidence>
<comment type="catalytic activity">
    <reaction evidence="9">
        <text>acetate + ATP = acetyl phosphate + ADP</text>
        <dbReference type="Rhea" id="RHEA:11352"/>
        <dbReference type="ChEBI" id="CHEBI:22191"/>
        <dbReference type="ChEBI" id="CHEBI:30089"/>
        <dbReference type="ChEBI" id="CHEBI:30616"/>
        <dbReference type="ChEBI" id="CHEBI:456216"/>
        <dbReference type="EC" id="2.7.2.1"/>
    </reaction>
</comment>
<dbReference type="InterPro" id="IPR004372">
    <property type="entry name" value="Ac/propionate_kinase"/>
</dbReference>
<keyword evidence="8 9" id="KW-0460">Magnesium</keyword>
<keyword evidence="5 9" id="KW-0547">Nucleotide-binding</keyword>
<evidence type="ECO:0000256" key="5">
    <source>
        <dbReference type="ARBA" id="ARBA00022741"/>
    </source>
</evidence>
<dbReference type="PROSITE" id="PS01076">
    <property type="entry name" value="ACETATE_KINASE_2"/>
    <property type="match status" value="1"/>
</dbReference>
<comment type="similarity">
    <text evidence="1 9 10">Belongs to the acetokinase family.</text>
</comment>
<dbReference type="EMBL" id="JAKGBZ010000029">
    <property type="protein sequence ID" value="MCF3947731.1"/>
    <property type="molecule type" value="Genomic_DNA"/>
</dbReference>
<evidence type="ECO:0000313" key="11">
    <source>
        <dbReference type="EMBL" id="MCF3947731.1"/>
    </source>
</evidence>
<dbReference type="RefSeq" id="WP_235705001.1">
    <property type="nucleotide sequence ID" value="NZ_JAKGBZ010000029.1"/>
</dbReference>
<organism evidence="11 12">
    <name type="scientific">Acidiphilium iwatense</name>
    <dbReference type="NCBI Taxonomy" id="768198"/>
    <lineage>
        <taxon>Bacteria</taxon>
        <taxon>Pseudomonadati</taxon>
        <taxon>Pseudomonadota</taxon>
        <taxon>Alphaproteobacteria</taxon>
        <taxon>Acetobacterales</taxon>
        <taxon>Acidocellaceae</taxon>
        <taxon>Acidiphilium</taxon>
    </lineage>
</organism>
<evidence type="ECO:0000256" key="2">
    <source>
        <dbReference type="ARBA" id="ARBA00022490"/>
    </source>
</evidence>
<comment type="cofactor">
    <cofactor evidence="9">
        <name>Mg(2+)</name>
        <dbReference type="ChEBI" id="CHEBI:18420"/>
    </cofactor>
    <cofactor evidence="9">
        <name>Mn(2+)</name>
        <dbReference type="ChEBI" id="CHEBI:29035"/>
    </cofactor>
    <text evidence="9">Mg(2+). Can also accept Mn(2+).</text>
</comment>
<keyword evidence="3 9" id="KW-0808">Transferase</keyword>
<evidence type="ECO:0000256" key="10">
    <source>
        <dbReference type="RuleBase" id="RU003835"/>
    </source>
</evidence>
<comment type="subunit">
    <text evidence="9">Homodimer.</text>
</comment>
<dbReference type="NCBIfam" id="TIGR00016">
    <property type="entry name" value="ackA"/>
    <property type="match status" value="1"/>
</dbReference>
<keyword evidence="6 9" id="KW-0418">Kinase</keyword>
<evidence type="ECO:0000256" key="6">
    <source>
        <dbReference type="ARBA" id="ARBA00022777"/>
    </source>
</evidence>
<dbReference type="PROSITE" id="PS01075">
    <property type="entry name" value="ACETATE_KINASE_1"/>
    <property type="match status" value="1"/>
</dbReference>
<feature type="binding site" evidence="9">
    <location>
        <begin position="270"/>
        <end position="272"/>
    </location>
    <ligand>
        <name>ATP</name>
        <dbReference type="ChEBI" id="CHEBI:30616"/>
    </ligand>
</feature>
<evidence type="ECO:0000256" key="8">
    <source>
        <dbReference type="ARBA" id="ARBA00022842"/>
    </source>
</evidence>
<comment type="pathway">
    <text evidence="9">Metabolic intermediate biosynthesis; acetyl-CoA biosynthesis; acetyl-CoA from acetate: step 1/2.</text>
</comment>
<dbReference type="Pfam" id="PF00871">
    <property type="entry name" value="Acetate_kinase"/>
    <property type="match status" value="1"/>
</dbReference>
<dbReference type="GO" id="GO:0008776">
    <property type="term" value="F:acetate kinase activity"/>
    <property type="evidence" value="ECO:0007669"/>
    <property type="project" value="UniProtKB-EC"/>
</dbReference>
<feature type="binding site" evidence="9">
    <location>
        <position position="10"/>
    </location>
    <ligand>
        <name>Mg(2+)</name>
        <dbReference type="ChEBI" id="CHEBI:18420"/>
    </ligand>
</feature>
<protein>
    <recommendedName>
        <fullName evidence="9">Acetate kinase</fullName>
        <ecNumber evidence="9">2.7.2.1</ecNumber>
    </recommendedName>
    <alternativeName>
        <fullName evidence="9">Acetokinase</fullName>
    </alternativeName>
</protein>
<comment type="function">
    <text evidence="9">Catalyzes the formation of acetyl phosphate from acetate and ATP. Can also catalyze the reverse reaction.</text>
</comment>
<dbReference type="Gene3D" id="3.30.420.40">
    <property type="match status" value="2"/>
</dbReference>
<dbReference type="PIRSF" id="PIRSF000722">
    <property type="entry name" value="Acetate_prop_kin"/>
    <property type="match status" value="1"/>
</dbReference>
<feature type="binding site" evidence="9">
    <location>
        <position position="85"/>
    </location>
    <ligand>
        <name>substrate</name>
    </ligand>
</feature>
<feature type="site" description="Transition state stabilizer" evidence="9">
    <location>
        <position position="170"/>
    </location>
</feature>
<dbReference type="PRINTS" id="PR00471">
    <property type="entry name" value="ACETATEKNASE"/>
</dbReference>
<feature type="active site" description="Proton donor/acceptor" evidence="9">
    <location>
        <position position="142"/>
    </location>
</feature>
<name>A0ABS9DYA9_9PROT</name>
<comment type="caution">
    <text evidence="11">The sequence shown here is derived from an EMBL/GenBank/DDBJ whole genome shotgun (WGS) entry which is preliminary data.</text>
</comment>
<evidence type="ECO:0000256" key="1">
    <source>
        <dbReference type="ARBA" id="ARBA00008748"/>
    </source>
</evidence>
<proteinExistence type="inferred from homology"/>
<dbReference type="PANTHER" id="PTHR21060:SF21">
    <property type="entry name" value="ACETATE KINASE"/>
    <property type="match status" value="1"/>
</dbReference>
<dbReference type="PANTHER" id="PTHR21060">
    <property type="entry name" value="ACETATE KINASE"/>
    <property type="match status" value="1"/>
</dbReference>
<dbReference type="InterPro" id="IPR000890">
    <property type="entry name" value="Aliphatic_acid_kin_short-chain"/>
</dbReference>
<feature type="site" description="Transition state stabilizer" evidence="9">
    <location>
        <position position="228"/>
    </location>
</feature>
<reference evidence="11 12" key="1">
    <citation type="submission" date="2022-01" db="EMBL/GenBank/DDBJ databases">
        <authorList>
            <person name="Won M."/>
            <person name="Kim S.-J."/>
            <person name="Kwon S.-W."/>
        </authorList>
    </citation>
    <scope>NUCLEOTIDE SEQUENCE [LARGE SCALE GENOMIC DNA]</scope>
    <source>
        <strain evidence="11 12">KCTC 23505</strain>
    </source>
</reference>
<feature type="binding site" evidence="9">
    <location>
        <position position="347"/>
    </location>
    <ligand>
        <name>Mg(2+)</name>
        <dbReference type="ChEBI" id="CHEBI:18420"/>
    </ligand>
</feature>
<keyword evidence="4 9" id="KW-0479">Metal-binding</keyword>
<feature type="binding site" evidence="9">
    <location>
        <begin position="195"/>
        <end position="199"/>
    </location>
    <ligand>
        <name>ATP</name>
        <dbReference type="ChEBI" id="CHEBI:30616"/>
    </ligand>
</feature>
<evidence type="ECO:0000256" key="3">
    <source>
        <dbReference type="ARBA" id="ARBA00022679"/>
    </source>
</evidence>
<keyword evidence="12" id="KW-1185">Reference proteome</keyword>
<accession>A0ABS9DYA9</accession>
<evidence type="ECO:0000256" key="9">
    <source>
        <dbReference type="HAMAP-Rule" id="MF_00020"/>
    </source>
</evidence>